<dbReference type="InterPro" id="IPR036396">
    <property type="entry name" value="Cyt_P450_sf"/>
</dbReference>
<comment type="subcellular location">
    <subcellularLocation>
        <location evidence="2">Membrane</location>
    </subcellularLocation>
</comment>
<keyword evidence="5 13" id="KW-0349">Heme</keyword>
<evidence type="ECO:0000256" key="11">
    <source>
        <dbReference type="ARBA" id="ARBA00023033"/>
    </source>
</evidence>
<evidence type="ECO:0000256" key="3">
    <source>
        <dbReference type="ARBA" id="ARBA00004721"/>
    </source>
</evidence>
<reference evidence="16 17" key="1">
    <citation type="submission" date="2014-04" db="EMBL/GenBank/DDBJ databases">
        <authorList>
            <consortium name="DOE Joint Genome Institute"/>
            <person name="Kuo A."/>
            <person name="Kohler A."/>
            <person name="Costa M.D."/>
            <person name="Nagy L.G."/>
            <person name="Floudas D."/>
            <person name="Copeland A."/>
            <person name="Barry K.W."/>
            <person name="Cichocki N."/>
            <person name="Veneault-Fourrey C."/>
            <person name="LaButti K."/>
            <person name="Lindquist E.A."/>
            <person name="Lipzen A."/>
            <person name="Lundell T."/>
            <person name="Morin E."/>
            <person name="Murat C."/>
            <person name="Sun H."/>
            <person name="Tunlid A."/>
            <person name="Henrissat B."/>
            <person name="Grigoriev I.V."/>
            <person name="Hibbett D.S."/>
            <person name="Martin F."/>
            <person name="Nordberg H.P."/>
            <person name="Cantor M.N."/>
            <person name="Hua S.X."/>
        </authorList>
    </citation>
    <scope>NUCLEOTIDE SEQUENCE [LARGE SCALE GENOMIC DNA]</scope>
    <source>
        <strain evidence="16 17">441</strain>
    </source>
</reference>
<dbReference type="GO" id="GO:0016020">
    <property type="term" value="C:membrane"/>
    <property type="evidence" value="ECO:0007669"/>
    <property type="project" value="UniProtKB-SubCell"/>
</dbReference>
<dbReference type="GO" id="GO:0020037">
    <property type="term" value="F:heme binding"/>
    <property type="evidence" value="ECO:0007669"/>
    <property type="project" value="InterPro"/>
</dbReference>
<evidence type="ECO:0000313" key="16">
    <source>
        <dbReference type="EMBL" id="KIK26399.1"/>
    </source>
</evidence>
<evidence type="ECO:0000256" key="2">
    <source>
        <dbReference type="ARBA" id="ARBA00004370"/>
    </source>
</evidence>
<accession>A0A0C9ZKB2</accession>
<dbReference type="OrthoDB" id="1470350at2759"/>
<evidence type="ECO:0000256" key="10">
    <source>
        <dbReference type="ARBA" id="ARBA00023004"/>
    </source>
</evidence>
<evidence type="ECO:0000256" key="1">
    <source>
        <dbReference type="ARBA" id="ARBA00001971"/>
    </source>
</evidence>
<evidence type="ECO:0000256" key="4">
    <source>
        <dbReference type="ARBA" id="ARBA00010617"/>
    </source>
</evidence>
<evidence type="ECO:0000256" key="9">
    <source>
        <dbReference type="ARBA" id="ARBA00023002"/>
    </source>
</evidence>
<keyword evidence="12 15" id="KW-0472">Membrane</keyword>
<dbReference type="GO" id="GO:0005506">
    <property type="term" value="F:iron ion binding"/>
    <property type="evidence" value="ECO:0007669"/>
    <property type="project" value="InterPro"/>
</dbReference>
<dbReference type="InterPro" id="IPR050121">
    <property type="entry name" value="Cytochrome_P450_monoxygenase"/>
</dbReference>
<proteinExistence type="inferred from homology"/>
<dbReference type="InterPro" id="IPR017972">
    <property type="entry name" value="Cyt_P450_CS"/>
</dbReference>
<evidence type="ECO:0008006" key="18">
    <source>
        <dbReference type="Google" id="ProtNLM"/>
    </source>
</evidence>
<keyword evidence="11 14" id="KW-0503">Monooxygenase</keyword>
<feature type="binding site" description="axial binding residue" evidence="13">
    <location>
        <position position="484"/>
    </location>
    <ligand>
        <name>heme</name>
        <dbReference type="ChEBI" id="CHEBI:30413"/>
    </ligand>
    <ligandPart>
        <name>Fe</name>
        <dbReference type="ChEBI" id="CHEBI:18248"/>
    </ligandPart>
</feature>
<keyword evidence="17" id="KW-1185">Reference proteome</keyword>
<sequence length="546" mass="60524">MDTTPIVLHVATIIHSLSAVNVAAILVGIFAFHAAARETRRRFKTTKLRGPLPSSFIFGAGKDVLDSPDTGEVFEAWAQEYGVVYEVPLALGRKKVILCDPKAVAHFFAEDTRTYGHTALDKVTLERSVGKGILWAMGEDHRRQRRSMSPAFTYTSIGKLTPVFYNCVYKVKAAWDGIIGMSGEEGAVIEISQWMNHLSLDSIGLAGFSHDFGALDGRKAPVTRIFEAFQESSKRNDMSSGVFLLLQVFPMLVYIPSPRMRLVRELHYAMVDVCNAMLDQTKKEKEAGALDGREKSIIEVLVQAEGTDTAFYATREEALAQMKALLIAAYESSAINLVWALVELARNPEIQTTLREELLGCREDPTYEQLNKGFPYLDAVAHETLRLHPSIPDFERIAEEDDVIPLSEPVRTKTGGVVDCIHVAAGTLVGISTPSINRSTAIWGVDAKKFRPERWIEKDGIAKKAQEVQGHRHLLSFGDGPRMCIGKGIALAMFKVVFSVLVKNYVFEMRDGPDTKIEMGRALSVRPKVAGEQGARLPLRVKRYEG</sequence>
<dbReference type="Proteomes" id="UP000054018">
    <property type="component" value="Unassembled WGS sequence"/>
</dbReference>
<feature type="transmembrane region" description="Helical" evidence="15">
    <location>
        <begin position="6"/>
        <end position="32"/>
    </location>
</feature>
<keyword evidence="7 13" id="KW-0479">Metal-binding</keyword>
<keyword evidence="9 14" id="KW-0560">Oxidoreductase</keyword>
<dbReference type="GO" id="GO:0004497">
    <property type="term" value="F:monooxygenase activity"/>
    <property type="evidence" value="ECO:0007669"/>
    <property type="project" value="UniProtKB-KW"/>
</dbReference>
<dbReference type="SUPFAM" id="SSF48264">
    <property type="entry name" value="Cytochrome P450"/>
    <property type="match status" value="1"/>
</dbReference>
<evidence type="ECO:0000256" key="13">
    <source>
        <dbReference type="PIRSR" id="PIRSR602401-1"/>
    </source>
</evidence>
<dbReference type="EMBL" id="KN833702">
    <property type="protein sequence ID" value="KIK26399.1"/>
    <property type="molecule type" value="Genomic_DNA"/>
</dbReference>
<name>A0A0C9ZKB2_9AGAM</name>
<evidence type="ECO:0000256" key="6">
    <source>
        <dbReference type="ARBA" id="ARBA00022692"/>
    </source>
</evidence>
<evidence type="ECO:0000256" key="12">
    <source>
        <dbReference type="ARBA" id="ARBA00023136"/>
    </source>
</evidence>
<evidence type="ECO:0000256" key="7">
    <source>
        <dbReference type="ARBA" id="ARBA00022723"/>
    </source>
</evidence>
<keyword evidence="8 15" id="KW-1133">Transmembrane helix</keyword>
<dbReference type="PANTHER" id="PTHR24305:SF166">
    <property type="entry name" value="CYTOCHROME P450 12A4, MITOCHONDRIAL-RELATED"/>
    <property type="match status" value="1"/>
</dbReference>
<dbReference type="InterPro" id="IPR001128">
    <property type="entry name" value="Cyt_P450"/>
</dbReference>
<dbReference type="STRING" id="765257.A0A0C9ZKB2"/>
<comment type="cofactor">
    <cofactor evidence="1 13">
        <name>heme</name>
        <dbReference type="ChEBI" id="CHEBI:30413"/>
    </cofactor>
</comment>
<gene>
    <name evidence="16" type="ORF">PISMIDRAFT_676238</name>
</gene>
<dbReference type="PROSITE" id="PS00086">
    <property type="entry name" value="CYTOCHROME_P450"/>
    <property type="match status" value="1"/>
</dbReference>
<comment type="pathway">
    <text evidence="3">Secondary metabolite biosynthesis; terpenoid biosynthesis.</text>
</comment>
<evidence type="ECO:0000256" key="5">
    <source>
        <dbReference type="ARBA" id="ARBA00022617"/>
    </source>
</evidence>
<dbReference type="HOGENOM" id="CLU_001570_5_11_1"/>
<dbReference type="InterPro" id="IPR002401">
    <property type="entry name" value="Cyt_P450_E_grp-I"/>
</dbReference>
<reference evidence="17" key="2">
    <citation type="submission" date="2015-01" db="EMBL/GenBank/DDBJ databases">
        <title>Evolutionary Origins and Diversification of the Mycorrhizal Mutualists.</title>
        <authorList>
            <consortium name="DOE Joint Genome Institute"/>
            <consortium name="Mycorrhizal Genomics Consortium"/>
            <person name="Kohler A."/>
            <person name="Kuo A."/>
            <person name="Nagy L.G."/>
            <person name="Floudas D."/>
            <person name="Copeland A."/>
            <person name="Barry K.W."/>
            <person name="Cichocki N."/>
            <person name="Veneault-Fourrey C."/>
            <person name="LaButti K."/>
            <person name="Lindquist E.A."/>
            <person name="Lipzen A."/>
            <person name="Lundell T."/>
            <person name="Morin E."/>
            <person name="Murat C."/>
            <person name="Riley R."/>
            <person name="Ohm R."/>
            <person name="Sun H."/>
            <person name="Tunlid A."/>
            <person name="Henrissat B."/>
            <person name="Grigoriev I.V."/>
            <person name="Hibbett D.S."/>
            <person name="Martin F."/>
        </authorList>
    </citation>
    <scope>NUCLEOTIDE SEQUENCE [LARGE SCALE GENOMIC DNA]</scope>
    <source>
        <strain evidence="17">441</strain>
    </source>
</reference>
<keyword evidence="6 15" id="KW-0812">Transmembrane</keyword>
<evidence type="ECO:0000313" key="17">
    <source>
        <dbReference type="Proteomes" id="UP000054018"/>
    </source>
</evidence>
<dbReference type="AlphaFoldDB" id="A0A0C9ZKB2"/>
<dbReference type="PRINTS" id="PR00463">
    <property type="entry name" value="EP450I"/>
</dbReference>
<dbReference type="Pfam" id="PF00067">
    <property type="entry name" value="p450"/>
    <property type="match status" value="1"/>
</dbReference>
<evidence type="ECO:0000256" key="14">
    <source>
        <dbReference type="RuleBase" id="RU000461"/>
    </source>
</evidence>
<dbReference type="GO" id="GO:0016705">
    <property type="term" value="F:oxidoreductase activity, acting on paired donors, with incorporation or reduction of molecular oxygen"/>
    <property type="evidence" value="ECO:0007669"/>
    <property type="project" value="InterPro"/>
</dbReference>
<evidence type="ECO:0000256" key="8">
    <source>
        <dbReference type="ARBA" id="ARBA00022989"/>
    </source>
</evidence>
<dbReference type="PRINTS" id="PR00385">
    <property type="entry name" value="P450"/>
</dbReference>
<keyword evidence="10 13" id="KW-0408">Iron</keyword>
<dbReference type="PANTHER" id="PTHR24305">
    <property type="entry name" value="CYTOCHROME P450"/>
    <property type="match status" value="1"/>
</dbReference>
<protein>
    <recommendedName>
        <fullName evidence="18">Cytochrome P450</fullName>
    </recommendedName>
</protein>
<organism evidence="16 17">
    <name type="scientific">Pisolithus microcarpus 441</name>
    <dbReference type="NCBI Taxonomy" id="765257"/>
    <lineage>
        <taxon>Eukaryota</taxon>
        <taxon>Fungi</taxon>
        <taxon>Dikarya</taxon>
        <taxon>Basidiomycota</taxon>
        <taxon>Agaricomycotina</taxon>
        <taxon>Agaricomycetes</taxon>
        <taxon>Agaricomycetidae</taxon>
        <taxon>Boletales</taxon>
        <taxon>Sclerodermatineae</taxon>
        <taxon>Pisolithaceae</taxon>
        <taxon>Pisolithus</taxon>
    </lineage>
</organism>
<evidence type="ECO:0000256" key="15">
    <source>
        <dbReference type="SAM" id="Phobius"/>
    </source>
</evidence>
<dbReference type="Gene3D" id="1.10.630.10">
    <property type="entry name" value="Cytochrome P450"/>
    <property type="match status" value="1"/>
</dbReference>
<comment type="similarity">
    <text evidence="4 14">Belongs to the cytochrome P450 family.</text>
</comment>